<reference evidence="5 6" key="1">
    <citation type="submission" date="2018-04" db="EMBL/GenBank/DDBJ databases">
        <title>Genomic Encyclopedia of Type Strains, Phase IV (KMG-IV): sequencing the most valuable type-strain genomes for metagenomic binning, comparative biology and taxonomic classification.</title>
        <authorList>
            <person name="Goeker M."/>
        </authorList>
    </citation>
    <scope>NUCLEOTIDE SEQUENCE [LARGE SCALE GENOMIC DNA]</scope>
    <source>
        <strain evidence="5 6">DSM 7138</strain>
    </source>
</reference>
<keyword evidence="2" id="KW-0238">DNA-binding</keyword>
<evidence type="ECO:0000259" key="4">
    <source>
        <dbReference type="PROSITE" id="PS50987"/>
    </source>
</evidence>
<gene>
    <name evidence="5" type="ORF">C7449_10553</name>
</gene>
<dbReference type="EMBL" id="PZZZ01000005">
    <property type="protein sequence ID" value="PTM94154.1"/>
    <property type="molecule type" value="Genomic_DNA"/>
</dbReference>
<evidence type="ECO:0000256" key="2">
    <source>
        <dbReference type="ARBA" id="ARBA00023125"/>
    </source>
</evidence>
<sequence>MSMDLQELMKAGLSPADMSNRAGEVANLLKTLSHPARLMIVCTLVEGEHSVGELEDKVDVHQPHLSQHLTVLRGSGIVATRREGKQIFYRLTEEKAAQLVGALYDIFCVKEDK</sequence>
<dbReference type="InterPro" id="IPR051011">
    <property type="entry name" value="Metal_resp_trans_reg"/>
</dbReference>
<dbReference type="SMART" id="SM00418">
    <property type="entry name" value="HTH_ARSR"/>
    <property type="match status" value="1"/>
</dbReference>
<dbReference type="PANTHER" id="PTHR43132:SF2">
    <property type="entry name" value="ARSENICAL RESISTANCE OPERON REPRESSOR ARSR-RELATED"/>
    <property type="match status" value="1"/>
</dbReference>
<evidence type="ECO:0000313" key="6">
    <source>
        <dbReference type="Proteomes" id="UP000241247"/>
    </source>
</evidence>
<dbReference type="InterPro" id="IPR036390">
    <property type="entry name" value="WH_DNA-bd_sf"/>
</dbReference>
<dbReference type="Proteomes" id="UP000241247">
    <property type="component" value="Unassembled WGS sequence"/>
</dbReference>
<dbReference type="AlphaFoldDB" id="A0A2T5B5D4"/>
<keyword evidence="1" id="KW-0805">Transcription regulation</keyword>
<dbReference type="CDD" id="cd00090">
    <property type="entry name" value="HTH_ARSR"/>
    <property type="match status" value="1"/>
</dbReference>
<keyword evidence="3" id="KW-0804">Transcription</keyword>
<dbReference type="NCBIfam" id="NF033788">
    <property type="entry name" value="HTH_metalloreg"/>
    <property type="match status" value="1"/>
</dbReference>
<dbReference type="SUPFAM" id="SSF46785">
    <property type="entry name" value="Winged helix' DNA-binding domain"/>
    <property type="match status" value="1"/>
</dbReference>
<name>A0A2T5B5D4_MYCDI</name>
<comment type="caution">
    <text evidence="5">The sequence shown here is derived from an EMBL/GenBank/DDBJ whole genome shotgun (WGS) entry which is preliminary data.</text>
</comment>
<evidence type="ECO:0000256" key="3">
    <source>
        <dbReference type="ARBA" id="ARBA00023163"/>
    </source>
</evidence>
<dbReference type="Pfam" id="PF01022">
    <property type="entry name" value="HTH_5"/>
    <property type="match status" value="1"/>
</dbReference>
<dbReference type="GO" id="GO:0003677">
    <property type="term" value="F:DNA binding"/>
    <property type="evidence" value="ECO:0007669"/>
    <property type="project" value="UniProtKB-KW"/>
</dbReference>
<dbReference type="InterPro" id="IPR001845">
    <property type="entry name" value="HTH_ArsR_DNA-bd_dom"/>
</dbReference>
<protein>
    <submittedName>
        <fullName evidence="5">ArsR family transcriptional regulator</fullName>
    </submittedName>
</protein>
<keyword evidence="6" id="KW-1185">Reference proteome</keyword>
<accession>A0A2T5B5D4</accession>
<evidence type="ECO:0000313" key="5">
    <source>
        <dbReference type="EMBL" id="PTM94154.1"/>
    </source>
</evidence>
<dbReference type="PRINTS" id="PR00778">
    <property type="entry name" value="HTHARSR"/>
</dbReference>
<dbReference type="InterPro" id="IPR036388">
    <property type="entry name" value="WH-like_DNA-bd_sf"/>
</dbReference>
<dbReference type="PANTHER" id="PTHR43132">
    <property type="entry name" value="ARSENICAL RESISTANCE OPERON REPRESSOR ARSR-RELATED"/>
    <property type="match status" value="1"/>
</dbReference>
<dbReference type="Gene3D" id="1.10.10.10">
    <property type="entry name" value="Winged helix-like DNA-binding domain superfamily/Winged helix DNA-binding domain"/>
    <property type="match status" value="1"/>
</dbReference>
<dbReference type="GO" id="GO:0003700">
    <property type="term" value="F:DNA-binding transcription factor activity"/>
    <property type="evidence" value="ECO:0007669"/>
    <property type="project" value="InterPro"/>
</dbReference>
<feature type="domain" description="HTH arsR-type" evidence="4">
    <location>
        <begin position="17"/>
        <end position="111"/>
    </location>
</feature>
<organism evidence="5 6">
    <name type="scientific">Mycoplana dimorpha</name>
    <dbReference type="NCBI Taxonomy" id="28320"/>
    <lineage>
        <taxon>Bacteria</taxon>
        <taxon>Pseudomonadati</taxon>
        <taxon>Pseudomonadota</taxon>
        <taxon>Alphaproteobacteria</taxon>
        <taxon>Hyphomicrobiales</taxon>
        <taxon>Rhizobiaceae</taxon>
        <taxon>Mycoplana</taxon>
    </lineage>
</organism>
<dbReference type="NCBIfam" id="NF040642">
    <property type="entry name" value="sulf_sens_BigR"/>
    <property type="match status" value="1"/>
</dbReference>
<dbReference type="InterPro" id="IPR011991">
    <property type="entry name" value="ArsR-like_HTH"/>
</dbReference>
<dbReference type="PROSITE" id="PS50987">
    <property type="entry name" value="HTH_ARSR_2"/>
    <property type="match status" value="1"/>
</dbReference>
<proteinExistence type="predicted"/>
<evidence type="ECO:0000256" key="1">
    <source>
        <dbReference type="ARBA" id="ARBA00023015"/>
    </source>
</evidence>